<evidence type="ECO:0000259" key="1">
    <source>
        <dbReference type="Pfam" id="PF00144"/>
    </source>
</evidence>
<dbReference type="SUPFAM" id="SSF56601">
    <property type="entry name" value="beta-lactamase/transpeptidase-like"/>
    <property type="match status" value="1"/>
</dbReference>
<protein>
    <submittedName>
        <fullName evidence="2">Beta-lactamase</fullName>
    </submittedName>
</protein>
<proteinExistence type="predicted"/>
<sequence>MTSVDVTSIHGFCDDTFKEVRDEFNANFKHRGELGASLAIYLDGKLVVDLWGGVADTATGRPWEEHTMAVVFSCTKGMAATCMHMLAERGLLDFNAPMATYWPEFAANGKEGITVAMALSHQAGVPLYQADLPAGAFQDFDLLASRLAAEAPVWEPGTAHGYHAITIGVIEGELMRRITGRTIGAFLRDEVARPLGADIWIGLPDSEEHRVATLYLSERDPRSPMQQKLTGDPHWIGRKLASNSGDDLNYVNARVRRAVEIPAAGGVASARGLARLYAPLSRDGAVDDVRLVQSSSLYAMREIRSASDCDVILRIPTTFTLGFSKSWGDRGLGTGQHVILGKEAFGTPGLGGSVGFADTQARMSFGYVMNRHGSGVGVNERGQSLIDAAYRSLGFTTSTPGYWVRD</sequence>
<organism evidence="2">
    <name type="scientific">Caulobacter sp. (strain K31)</name>
    <dbReference type="NCBI Taxonomy" id="366602"/>
    <lineage>
        <taxon>Bacteria</taxon>
        <taxon>Pseudomonadati</taxon>
        <taxon>Pseudomonadota</taxon>
        <taxon>Alphaproteobacteria</taxon>
        <taxon>Caulobacterales</taxon>
        <taxon>Caulobacteraceae</taxon>
        <taxon>Caulobacter</taxon>
    </lineage>
</organism>
<evidence type="ECO:0000313" key="2">
    <source>
        <dbReference type="EMBL" id="ABZ69704.1"/>
    </source>
</evidence>
<dbReference type="Gene3D" id="3.40.710.10">
    <property type="entry name" value="DD-peptidase/beta-lactamase superfamily"/>
    <property type="match status" value="1"/>
</dbReference>
<dbReference type="KEGG" id="cak:Caul_0571"/>
<dbReference type="InterPro" id="IPR012338">
    <property type="entry name" value="Beta-lactam/transpept-like"/>
</dbReference>
<name>B0T7G6_CAUSK</name>
<dbReference type="InterPro" id="IPR052907">
    <property type="entry name" value="Beta-lactamase/esterase"/>
</dbReference>
<reference evidence="2" key="1">
    <citation type="submission" date="2008-01" db="EMBL/GenBank/DDBJ databases">
        <title>Complete sequence of chromosome of Caulobacter sp. K31.</title>
        <authorList>
            <consortium name="US DOE Joint Genome Institute"/>
            <person name="Copeland A."/>
            <person name="Lucas S."/>
            <person name="Lapidus A."/>
            <person name="Barry K."/>
            <person name="Glavina del Rio T."/>
            <person name="Dalin E."/>
            <person name="Tice H."/>
            <person name="Pitluck S."/>
            <person name="Bruce D."/>
            <person name="Goodwin L."/>
            <person name="Thompson L.S."/>
            <person name="Brettin T."/>
            <person name="Detter J.C."/>
            <person name="Han C."/>
            <person name="Schmutz J."/>
            <person name="Larimer F."/>
            <person name="Land M."/>
            <person name="Hauser L."/>
            <person name="Kyrpides N."/>
            <person name="Kim E."/>
            <person name="Stephens C."/>
            <person name="Richardson P."/>
        </authorList>
    </citation>
    <scope>NUCLEOTIDE SEQUENCE [LARGE SCALE GENOMIC DNA]</scope>
    <source>
        <strain evidence="2">K31</strain>
    </source>
</reference>
<dbReference type="Pfam" id="PF00144">
    <property type="entry name" value="Beta-lactamase"/>
    <property type="match status" value="1"/>
</dbReference>
<dbReference type="PANTHER" id="PTHR43319:SF3">
    <property type="entry name" value="BETA-LACTAMASE-RELATED DOMAIN-CONTAINING PROTEIN"/>
    <property type="match status" value="1"/>
</dbReference>
<dbReference type="PANTHER" id="PTHR43319">
    <property type="entry name" value="BETA-LACTAMASE-RELATED"/>
    <property type="match status" value="1"/>
</dbReference>
<dbReference type="AlphaFoldDB" id="B0T7G6"/>
<dbReference type="EMBL" id="CP000927">
    <property type="protein sequence ID" value="ABZ69704.1"/>
    <property type="molecule type" value="Genomic_DNA"/>
</dbReference>
<dbReference type="HOGENOM" id="CLU_035614_3_0_5"/>
<dbReference type="STRING" id="366602.Caul_0571"/>
<gene>
    <name evidence="2" type="ordered locus">Caul_0571</name>
</gene>
<accession>B0T7G6</accession>
<feature type="domain" description="Beta-lactamase-related" evidence="1">
    <location>
        <begin position="24"/>
        <end position="383"/>
    </location>
</feature>
<dbReference type="eggNOG" id="COG1680">
    <property type="taxonomic scope" value="Bacteria"/>
</dbReference>
<dbReference type="InterPro" id="IPR001466">
    <property type="entry name" value="Beta-lactam-related"/>
</dbReference>